<reference evidence="2" key="1">
    <citation type="journal article" date="2019" name="Int. J. Syst. Evol. Microbiol.">
        <title>The Global Catalogue of Microorganisms (GCM) 10K type strain sequencing project: providing services to taxonomists for standard genome sequencing and annotation.</title>
        <authorList>
            <consortium name="The Broad Institute Genomics Platform"/>
            <consortium name="The Broad Institute Genome Sequencing Center for Infectious Disease"/>
            <person name="Wu L."/>
            <person name="Ma J."/>
        </authorList>
    </citation>
    <scope>NUCLEOTIDE SEQUENCE [LARGE SCALE GENOMIC DNA]</scope>
    <source>
        <strain evidence="2">JCM 17440</strain>
    </source>
</reference>
<protein>
    <recommendedName>
        <fullName evidence="3">Molecular chaperone DnaJ</fullName>
    </recommendedName>
</protein>
<organism evidence="1 2">
    <name type="scientific">Actinomadura meridiana</name>
    <dbReference type="NCBI Taxonomy" id="559626"/>
    <lineage>
        <taxon>Bacteria</taxon>
        <taxon>Bacillati</taxon>
        <taxon>Actinomycetota</taxon>
        <taxon>Actinomycetes</taxon>
        <taxon>Streptosporangiales</taxon>
        <taxon>Thermomonosporaceae</taxon>
        <taxon>Actinomadura</taxon>
    </lineage>
</organism>
<evidence type="ECO:0000313" key="1">
    <source>
        <dbReference type="EMBL" id="GAA4239635.1"/>
    </source>
</evidence>
<accession>A0ABP8CI96</accession>
<dbReference type="EMBL" id="BAABAS010000021">
    <property type="protein sequence ID" value="GAA4239635.1"/>
    <property type="molecule type" value="Genomic_DNA"/>
</dbReference>
<gene>
    <name evidence="1" type="ORF">GCM10022254_60490</name>
</gene>
<keyword evidence="2" id="KW-1185">Reference proteome</keyword>
<comment type="caution">
    <text evidence="1">The sequence shown here is derived from an EMBL/GenBank/DDBJ whole genome shotgun (WGS) entry which is preliminary data.</text>
</comment>
<sequence length="52" mass="5822">MKRAGRHTVGTQEDCQTCNGQGGWWEFGNGQPNKAKPKQWIKCWGCNGKGKK</sequence>
<name>A0ABP8CI96_9ACTN</name>
<proteinExistence type="predicted"/>
<evidence type="ECO:0000313" key="2">
    <source>
        <dbReference type="Proteomes" id="UP001501710"/>
    </source>
</evidence>
<evidence type="ECO:0008006" key="3">
    <source>
        <dbReference type="Google" id="ProtNLM"/>
    </source>
</evidence>
<dbReference type="Proteomes" id="UP001501710">
    <property type="component" value="Unassembled WGS sequence"/>
</dbReference>